<keyword evidence="5 7" id="KW-0472">Membrane</keyword>
<dbReference type="NCBIfam" id="NF037982">
    <property type="entry name" value="Nramp_1"/>
    <property type="match status" value="1"/>
</dbReference>
<feature type="transmembrane region" description="Helical" evidence="7">
    <location>
        <begin position="307"/>
        <end position="328"/>
    </location>
</feature>
<dbReference type="PANTHER" id="PTHR11706:SF86">
    <property type="entry name" value="METAL TRANSPORTER NRAMP2-LIKE"/>
    <property type="match status" value="1"/>
</dbReference>
<evidence type="ECO:0000256" key="2">
    <source>
        <dbReference type="ARBA" id="ARBA00009965"/>
    </source>
</evidence>
<dbReference type="GO" id="GO:0016020">
    <property type="term" value="C:membrane"/>
    <property type="evidence" value="ECO:0007669"/>
    <property type="project" value="UniProtKB-SubCell"/>
</dbReference>
<feature type="transmembrane region" description="Helical" evidence="7">
    <location>
        <begin position="497"/>
        <end position="518"/>
    </location>
</feature>
<dbReference type="PRINTS" id="PR00447">
    <property type="entry name" value="NATRESASSCMP"/>
</dbReference>
<proteinExistence type="inferred from homology"/>
<comment type="caution">
    <text evidence="8">The sequence shown here is derived from an EMBL/GenBank/DDBJ whole genome shotgun (WGS) entry which is preliminary data.</text>
</comment>
<comment type="subcellular location">
    <subcellularLocation>
        <location evidence="1">Membrane</location>
        <topology evidence="1">Multi-pass membrane protein</topology>
    </subcellularLocation>
</comment>
<feature type="transmembrane region" description="Helical" evidence="7">
    <location>
        <begin position="223"/>
        <end position="243"/>
    </location>
</feature>
<evidence type="ECO:0000256" key="1">
    <source>
        <dbReference type="ARBA" id="ARBA00004141"/>
    </source>
</evidence>
<feature type="region of interest" description="Disordered" evidence="6">
    <location>
        <begin position="1"/>
        <end position="72"/>
    </location>
</feature>
<feature type="transmembrane region" description="Helical" evidence="7">
    <location>
        <begin position="402"/>
        <end position="420"/>
    </location>
</feature>
<dbReference type="GO" id="GO:0005802">
    <property type="term" value="C:trans-Golgi network"/>
    <property type="evidence" value="ECO:0007669"/>
    <property type="project" value="TreeGrafter"/>
</dbReference>
<dbReference type="EMBL" id="AUSU01005006">
    <property type="protein sequence ID" value="EPS64160.1"/>
    <property type="molecule type" value="Genomic_DNA"/>
</dbReference>
<dbReference type="GO" id="GO:0015086">
    <property type="term" value="F:cadmium ion transmembrane transporter activity"/>
    <property type="evidence" value="ECO:0007669"/>
    <property type="project" value="TreeGrafter"/>
</dbReference>
<dbReference type="GO" id="GO:0034755">
    <property type="term" value="P:iron ion transmembrane transport"/>
    <property type="evidence" value="ECO:0007669"/>
    <property type="project" value="TreeGrafter"/>
</dbReference>
<dbReference type="InterPro" id="IPR001046">
    <property type="entry name" value="NRAMP_fam"/>
</dbReference>
<keyword evidence="3 7" id="KW-0812">Transmembrane</keyword>
<evidence type="ECO:0000256" key="3">
    <source>
        <dbReference type="ARBA" id="ARBA00022692"/>
    </source>
</evidence>
<dbReference type="GO" id="GO:0005384">
    <property type="term" value="F:manganese ion transmembrane transporter activity"/>
    <property type="evidence" value="ECO:0007669"/>
    <property type="project" value="TreeGrafter"/>
</dbReference>
<accession>S8CBC3</accession>
<protein>
    <submittedName>
        <fullName evidence="8">Uncharacterized protein</fullName>
    </submittedName>
</protein>
<evidence type="ECO:0000256" key="5">
    <source>
        <dbReference type="ARBA" id="ARBA00023136"/>
    </source>
</evidence>
<dbReference type="AlphaFoldDB" id="S8CBC3"/>
<dbReference type="PANTHER" id="PTHR11706">
    <property type="entry name" value="SOLUTE CARRIER PROTEIN FAMILY 11 MEMBER"/>
    <property type="match status" value="1"/>
</dbReference>
<feature type="compositionally biased region" description="Low complexity" evidence="6">
    <location>
        <begin position="1"/>
        <end position="11"/>
    </location>
</feature>
<feature type="compositionally biased region" description="Low complexity" evidence="6">
    <location>
        <begin position="35"/>
        <end position="49"/>
    </location>
</feature>
<feature type="transmembrane region" description="Helical" evidence="7">
    <location>
        <begin position="361"/>
        <end position="382"/>
    </location>
</feature>
<evidence type="ECO:0000256" key="6">
    <source>
        <dbReference type="SAM" id="MobiDB-lite"/>
    </source>
</evidence>
<dbReference type="OrthoDB" id="409173at2759"/>
<keyword evidence="4 7" id="KW-1133">Transmembrane helix</keyword>
<evidence type="ECO:0000256" key="4">
    <source>
        <dbReference type="ARBA" id="ARBA00022989"/>
    </source>
</evidence>
<feature type="transmembrane region" description="Helical" evidence="7">
    <location>
        <begin position="111"/>
        <end position="134"/>
    </location>
</feature>
<feature type="transmembrane region" description="Helical" evidence="7">
    <location>
        <begin position="155"/>
        <end position="172"/>
    </location>
</feature>
<gene>
    <name evidence="8" type="ORF">M569_10617</name>
</gene>
<feature type="transmembrane region" description="Helical" evidence="7">
    <location>
        <begin position="263"/>
        <end position="286"/>
    </location>
</feature>
<dbReference type="Proteomes" id="UP000015453">
    <property type="component" value="Unassembled WGS sequence"/>
</dbReference>
<evidence type="ECO:0000256" key="7">
    <source>
        <dbReference type="SAM" id="Phobius"/>
    </source>
</evidence>
<dbReference type="Pfam" id="PF01566">
    <property type="entry name" value="Nramp"/>
    <property type="match status" value="1"/>
</dbReference>
<dbReference type="NCBIfam" id="TIGR01197">
    <property type="entry name" value="nramp"/>
    <property type="match status" value="1"/>
</dbReference>
<keyword evidence="9" id="KW-1185">Reference proteome</keyword>
<name>S8CBC3_9LAMI</name>
<feature type="transmembrane region" description="Helical" evidence="7">
    <location>
        <begin position="192"/>
        <end position="211"/>
    </location>
</feature>
<organism evidence="8 9">
    <name type="scientific">Genlisea aurea</name>
    <dbReference type="NCBI Taxonomy" id="192259"/>
    <lineage>
        <taxon>Eukaryota</taxon>
        <taxon>Viridiplantae</taxon>
        <taxon>Streptophyta</taxon>
        <taxon>Embryophyta</taxon>
        <taxon>Tracheophyta</taxon>
        <taxon>Spermatophyta</taxon>
        <taxon>Magnoliopsida</taxon>
        <taxon>eudicotyledons</taxon>
        <taxon>Gunneridae</taxon>
        <taxon>Pentapetalae</taxon>
        <taxon>asterids</taxon>
        <taxon>lamiids</taxon>
        <taxon>Lamiales</taxon>
        <taxon>Lentibulariaceae</taxon>
        <taxon>Genlisea</taxon>
    </lineage>
</organism>
<reference evidence="8 9" key="1">
    <citation type="journal article" date="2013" name="BMC Genomics">
        <title>The miniature genome of a carnivorous plant Genlisea aurea contains a low number of genes and short non-coding sequences.</title>
        <authorList>
            <person name="Leushkin E.V."/>
            <person name="Sutormin R.A."/>
            <person name="Nabieva E.R."/>
            <person name="Penin A.A."/>
            <person name="Kondrashov A.S."/>
            <person name="Logacheva M.D."/>
        </authorList>
    </citation>
    <scope>NUCLEOTIDE SEQUENCE [LARGE SCALE GENOMIC DNA]</scope>
</reference>
<evidence type="ECO:0000313" key="8">
    <source>
        <dbReference type="EMBL" id="EPS64160.1"/>
    </source>
</evidence>
<feature type="transmembrane region" description="Helical" evidence="7">
    <location>
        <begin position="432"/>
        <end position="449"/>
    </location>
</feature>
<sequence length="533" mass="57461">MASSPSSSSSPRDLTGASASSSPRTPTRLRGHEVNPLLPSSGSSSPARSNGRESGNGSRAVEIEAPESEGGDSVPAFSWKKMLKFSGPGFLMSVAFLDPGNLEGDLQSGAVAGYSLLWLLLATTLMGLLIQILAMKLGVATGRDLAEICRDEYPFWSRITLWVMAEIALIGADIQEVIGSAIAIKILSNGVLPLWAGVLITAADCFIFLLLDDNYGVKFLEAFFALLISIMAISFGWMFLESAPSGAHLLRGLLVPKLTSASIQQAVGVVGCVITPYNVFLYSALVPPRVDRSRRRLVREAMNYFTIESWVAVSASFLINLFVMSVFAEGFHGAPEAETIGLVNAGEFLQRRFGGGNFPILYIWGIGLLAAGQSSTISGTYAGQFIMGGFLHLPISPWLRSLITRSCAILPTIIVAVMFKRSEQLLDVINEWLNVLQALQIPFAILPLLHLVADDRIMGSFAITADLQKICWIVAGLVISVNGYVLVDFFVSKVGGFVLRFLVFLGGGAYVAFVVYLISHGRRRAAGFSYLRT</sequence>
<feature type="transmembrane region" description="Helical" evidence="7">
    <location>
        <begin position="470"/>
        <end position="491"/>
    </location>
</feature>
<dbReference type="HAMAP" id="MF_00221">
    <property type="entry name" value="NRAMP"/>
    <property type="match status" value="1"/>
</dbReference>
<comment type="similarity">
    <text evidence="2">Belongs to the NRAMP (TC 2.A.55) family.</text>
</comment>
<evidence type="ECO:0000313" key="9">
    <source>
        <dbReference type="Proteomes" id="UP000015453"/>
    </source>
</evidence>